<evidence type="ECO:0000256" key="3">
    <source>
        <dbReference type="ARBA" id="ARBA00023125"/>
    </source>
</evidence>
<dbReference type="GO" id="GO:0006310">
    <property type="term" value="P:DNA recombination"/>
    <property type="evidence" value="ECO:0007669"/>
    <property type="project" value="UniProtKB-KW"/>
</dbReference>
<dbReference type="OrthoDB" id="9785687at2"/>
<evidence type="ECO:0000313" key="9">
    <source>
        <dbReference type="Proteomes" id="UP000194474"/>
    </source>
</evidence>
<accession>A0A1Y6EH17</accession>
<dbReference type="GO" id="GO:0015074">
    <property type="term" value="P:DNA integration"/>
    <property type="evidence" value="ECO:0007669"/>
    <property type="project" value="UniProtKB-KW"/>
</dbReference>
<evidence type="ECO:0000313" key="8">
    <source>
        <dbReference type="EMBL" id="SMQ61918.1"/>
    </source>
</evidence>
<dbReference type="InterPro" id="IPR044068">
    <property type="entry name" value="CB"/>
</dbReference>
<dbReference type="InterPro" id="IPR004107">
    <property type="entry name" value="Integrase_SAM-like_N"/>
</dbReference>
<dbReference type="InterPro" id="IPR050090">
    <property type="entry name" value="Tyrosine_recombinase_XerCD"/>
</dbReference>
<dbReference type="AlphaFoldDB" id="A0A1Y6EH17"/>
<dbReference type="CDD" id="cd01189">
    <property type="entry name" value="INT_ICEBs1_C_like"/>
    <property type="match status" value="1"/>
</dbReference>
<evidence type="ECO:0000259" key="6">
    <source>
        <dbReference type="PROSITE" id="PS51898"/>
    </source>
</evidence>
<proteinExistence type="inferred from homology"/>
<keyword evidence="4" id="KW-0233">DNA recombination</keyword>
<gene>
    <name evidence="8" type="ORF">SAMN06295905_0590</name>
</gene>
<dbReference type="RefSeq" id="WP_086469037.1">
    <property type="nucleotide sequence ID" value="NZ_FXWK01000001.1"/>
</dbReference>
<protein>
    <submittedName>
        <fullName evidence="8">Site-specific recombinase XerD</fullName>
    </submittedName>
</protein>
<dbReference type="Gene3D" id="1.10.443.10">
    <property type="entry name" value="Intergrase catalytic core"/>
    <property type="match status" value="1"/>
</dbReference>
<reference evidence="9" key="1">
    <citation type="submission" date="2017-04" db="EMBL/GenBank/DDBJ databases">
        <authorList>
            <person name="Varghese N."/>
            <person name="Submissions S."/>
        </authorList>
    </citation>
    <scope>NUCLEOTIDE SEQUENCE [LARGE SCALE GENOMIC DNA]</scope>
</reference>
<evidence type="ECO:0000256" key="5">
    <source>
        <dbReference type="PROSITE-ProRule" id="PRU01248"/>
    </source>
</evidence>
<dbReference type="Pfam" id="PF14659">
    <property type="entry name" value="Phage_int_SAM_3"/>
    <property type="match status" value="1"/>
</dbReference>
<dbReference type="InterPro" id="IPR002104">
    <property type="entry name" value="Integrase_catalytic"/>
</dbReference>
<feature type="domain" description="Tyr recombinase" evidence="6">
    <location>
        <begin position="205"/>
        <end position="404"/>
    </location>
</feature>
<dbReference type="SUPFAM" id="SSF56349">
    <property type="entry name" value="DNA breaking-rejoining enzymes"/>
    <property type="match status" value="1"/>
</dbReference>
<dbReference type="InterPro" id="IPR010998">
    <property type="entry name" value="Integrase_recombinase_N"/>
</dbReference>
<dbReference type="EMBL" id="FXWK01000001">
    <property type="protein sequence ID" value="SMQ61918.1"/>
    <property type="molecule type" value="Genomic_DNA"/>
</dbReference>
<keyword evidence="2" id="KW-0229">DNA integration</keyword>
<keyword evidence="3 5" id="KW-0238">DNA-binding</keyword>
<evidence type="ECO:0000256" key="2">
    <source>
        <dbReference type="ARBA" id="ARBA00022908"/>
    </source>
</evidence>
<dbReference type="PROSITE" id="PS51898">
    <property type="entry name" value="TYR_RECOMBINASE"/>
    <property type="match status" value="1"/>
</dbReference>
<dbReference type="PANTHER" id="PTHR30349:SF64">
    <property type="entry name" value="PROPHAGE INTEGRASE INTD-RELATED"/>
    <property type="match status" value="1"/>
</dbReference>
<evidence type="ECO:0000259" key="7">
    <source>
        <dbReference type="PROSITE" id="PS51900"/>
    </source>
</evidence>
<feature type="domain" description="Core-binding (CB)" evidence="7">
    <location>
        <begin position="64"/>
        <end position="146"/>
    </location>
</feature>
<dbReference type="GO" id="GO:0003677">
    <property type="term" value="F:DNA binding"/>
    <property type="evidence" value="ECO:0007669"/>
    <property type="project" value="UniProtKB-UniRule"/>
</dbReference>
<dbReference type="Gene3D" id="1.10.150.130">
    <property type="match status" value="1"/>
</dbReference>
<evidence type="ECO:0000256" key="1">
    <source>
        <dbReference type="ARBA" id="ARBA00008857"/>
    </source>
</evidence>
<dbReference type="Pfam" id="PF00589">
    <property type="entry name" value="Phage_integrase"/>
    <property type="match status" value="1"/>
</dbReference>
<dbReference type="PANTHER" id="PTHR30349">
    <property type="entry name" value="PHAGE INTEGRASE-RELATED"/>
    <property type="match status" value="1"/>
</dbReference>
<dbReference type="Proteomes" id="UP000194474">
    <property type="component" value="Unassembled WGS sequence"/>
</dbReference>
<organism evidence="8 9">
    <name type="scientific">Devosia lucknowensis</name>
    <dbReference type="NCBI Taxonomy" id="1096929"/>
    <lineage>
        <taxon>Bacteria</taxon>
        <taxon>Pseudomonadati</taxon>
        <taxon>Pseudomonadota</taxon>
        <taxon>Alphaproteobacteria</taxon>
        <taxon>Hyphomicrobiales</taxon>
        <taxon>Devosiaceae</taxon>
        <taxon>Devosia</taxon>
    </lineage>
</organism>
<dbReference type="InterPro" id="IPR011010">
    <property type="entry name" value="DNA_brk_join_enz"/>
</dbReference>
<dbReference type="PROSITE" id="PS51900">
    <property type="entry name" value="CB"/>
    <property type="match status" value="1"/>
</dbReference>
<sequence length="414" mass="45615">MEKVRKLKAGEGGRKTDKWIAAYYDANGKRRHKQFNTRDEAEDFQGEVRGEVKKGKHVPDSQSLTVEAANTAWLKAHKSSWEPATYQDYERTMKLHVLPFLQDKKLTQLENKDVLALVASLQEGKRSTFTIRRALVTLRSMLSFSMDSGTVSRNVVSESSRATGKILSGKARMDGDEEDGNSALIAGVDFPSTGEIGTLAKWLRAPIAPVGVKYVSMTVAGVVRWRPMILTIIGTGLRISEALGLRWKDCELTGDHLQIHVRQKIDRFGKAGAVKSKAGKRTIPINSELARTLLDHKKACPASELDLVFPTASGQPQSKSNFLARGLKPAWKLAGITNGDGEAKYTGAHCLRHFYASWLINPVENGGRGMEPFMAIKRLGHSDVAILTKVYGHAFGQTKASRNEEEEAAARLFG</sequence>
<keyword evidence="9" id="KW-1185">Reference proteome</keyword>
<name>A0A1Y6EH17_9HYPH</name>
<evidence type="ECO:0000256" key="4">
    <source>
        <dbReference type="ARBA" id="ARBA00023172"/>
    </source>
</evidence>
<comment type="similarity">
    <text evidence="1">Belongs to the 'phage' integrase family.</text>
</comment>
<dbReference type="InterPro" id="IPR013762">
    <property type="entry name" value="Integrase-like_cat_sf"/>
</dbReference>